<dbReference type="Proteomes" id="UP000316621">
    <property type="component" value="Chromosome 2"/>
</dbReference>
<name>A0A4Y7IN87_PAPSO</name>
<dbReference type="STRING" id="3469.A0A4Y7IN87"/>
<protein>
    <submittedName>
        <fullName evidence="2">Uncharacterized protein</fullName>
    </submittedName>
</protein>
<keyword evidence="1" id="KW-1133">Transmembrane helix</keyword>
<keyword evidence="3" id="KW-1185">Reference proteome</keyword>
<organism evidence="2 3">
    <name type="scientific">Papaver somniferum</name>
    <name type="common">Opium poppy</name>
    <dbReference type="NCBI Taxonomy" id="3469"/>
    <lineage>
        <taxon>Eukaryota</taxon>
        <taxon>Viridiplantae</taxon>
        <taxon>Streptophyta</taxon>
        <taxon>Embryophyta</taxon>
        <taxon>Tracheophyta</taxon>
        <taxon>Spermatophyta</taxon>
        <taxon>Magnoliopsida</taxon>
        <taxon>Ranunculales</taxon>
        <taxon>Papaveraceae</taxon>
        <taxon>Papaveroideae</taxon>
        <taxon>Papaver</taxon>
    </lineage>
</organism>
<proteinExistence type="predicted"/>
<gene>
    <name evidence="2" type="ORF">C5167_017364</name>
</gene>
<keyword evidence="1" id="KW-0812">Transmembrane</keyword>
<evidence type="ECO:0000256" key="1">
    <source>
        <dbReference type="SAM" id="Phobius"/>
    </source>
</evidence>
<dbReference type="AlphaFoldDB" id="A0A4Y7IN87"/>
<evidence type="ECO:0000313" key="2">
    <source>
        <dbReference type="EMBL" id="RZC48938.1"/>
    </source>
</evidence>
<evidence type="ECO:0000313" key="3">
    <source>
        <dbReference type="Proteomes" id="UP000316621"/>
    </source>
</evidence>
<feature type="transmembrane region" description="Helical" evidence="1">
    <location>
        <begin position="13"/>
        <end position="34"/>
    </location>
</feature>
<reference evidence="2 3" key="1">
    <citation type="journal article" date="2018" name="Science">
        <title>The opium poppy genome and morphinan production.</title>
        <authorList>
            <person name="Guo L."/>
            <person name="Winzer T."/>
            <person name="Yang X."/>
            <person name="Li Y."/>
            <person name="Ning Z."/>
            <person name="He Z."/>
            <person name="Teodor R."/>
            <person name="Lu Y."/>
            <person name="Bowser T.A."/>
            <person name="Graham I.A."/>
            <person name="Ye K."/>
        </authorList>
    </citation>
    <scope>NUCLEOTIDE SEQUENCE [LARGE SCALE GENOMIC DNA]</scope>
    <source>
        <strain evidence="3">cv. HN1</strain>
        <tissue evidence="2">Leaves</tissue>
    </source>
</reference>
<dbReference type="Gramene" id="RZC48938">
    <property type="protein sequence ID" value="RZC48938"/>
    <property type="gene ID" value="C5167_017364"/>
</dbReference>
<sequence length="96" mass="10756">MEHKEEESVEDEALVIIIWEAIGWLGVLTLWISVLSGYLVNAIEVACGIVDIVKGDADNQSNVLQNWKRNILGKVYKQLKALWSLKATTSWEGISD</sequence>
<dbReference type="EMBL" id="CM010716">
    <property type="protein sequence ID" value="RZC48938.1"/>
    <property type="molecule type" value="Genomic_DNA"/>
</dbReference>
<keyword evidence="1" id="KW-0472">Membrane</keyword>
<accession>A0A4Y7IN87</accession>